<accession>A0A4Q9MDL5</accession>
<gene>
    <name evidence="1" type="ORF">BD311DRAFT_669611</name>
</gene>
<dbReference type="Proteomes" id="UP000292957">
    <property type="component" value="Unassembled WGS sequence"/>
</dbReference>
<proteinExistence type="predicted"/>
<name>A0A4Q9MDL5_9APHY</name>
<dbReference type="EMBL" id="ML143461">
    <property type="protein sequence ID" value="TBU25414.1"/>
    <property type="molecule type" value="Genomic_DNA"/>
</dbReference>
<reference evidence="1" key="1">
    <citation type="submission" date="2019-01" db="EMBL/GenBank/DDBJ databases">
        <title>Draft genome sequences of three monokaryotic isolates of the white-rot basidiomycete fungus Dichomitus squalens.</title>
        <authorList>
            <consortium name="DOE Joint Genome Institute"/>
            <person name="Lopez S.C."/>
            <person name="Andreopoulos B."/>
            <person name="Pangilinan J."/>
            <person name="Lipzen A."/>
            <person name="Riley R."/>
            <person name="Ahrendt S."/>
            <person name="Ng V."/>
            <person name="Barry K."/>
            <person name="Daum C."/>
            <person name="Grigoriev I.V."/>
            <person name="Hilden K.S."/>
            <person name="Makela M.R."/>
            <person name="de Vries R.P."/>
        </authorList>
    </citation>
    <scope>NUCLEOTIDE SEQUENCE [LARGE SCALE GENOMIC DNA]</scope>
    <source>
        <strain evidence="1">OM18370.1</strain>
    </source>
</reference>
<sequence>MRQTTELLVCCVLKANVESCPVYPYRWHSATSHKSSRNREANMTLTKGYEIRINAHARRQYNHPRWHMLARQRMTEEIDVISELYSTSESAQDLVEALLRC</sequence>
<protein>
    <submittedName>
        <fullName evidence="1">Uncharacterized protein</fullName>
    </submittedName>
</protein>
<dbReference type="AlphaFoldDB" id="A0A4Q9MDL5"/>
<evidence type="ECO:0000313" key="1">
    <source>
        <dbReference type="EMBL" id="TBU25414.1"/>
    </source>
</evidence>
<organism evidence="1">
    <name type="scientific">Dichomitus squalens</name>
    <dbReference type="NCBI Taxonomy" id="114155"/>
    <lineage>
        <taxon>Eukaryota</taxon>
        <taxon>Fungi</taxon>
        <taxon>Dikarya</taxon>
        <taxon>Basidiomycota</taxon>
        <taxon>Agaricomycotina</taxon>
        <taxon>Agaricomycetes</taxon>
        <taxon>Polyporales</taxon>
        <taxon>Polyporaceae</taxon>
        <taxon>Dichomitus</taxon>
    </lineage>
</organism>